<dbReference type="Gene3D" id="3.40.50.10950">
    <property type="match status" value="1"/>
</dbReference>
<reference evidence="13" key="1">
    <citation type="submission" date="2021-06" db="EMBL/GenBank/DDBJ databases">
        <title>Direct submission.</title>
        <authorList>
            <person name="Lee C.-S."/>
            <person name="Jin L."/>
        </authorList>
    </citation>
    <scope>NUCLEOTIDE SEQUENCE</scope>
    <source>
        <strain evidence="13">Con5</strain>
    </source>
</reference>
<dbReference type="InterPro" id="IPR042113">
    <property type="entry name" value="P_AcTrfase_dom1"/>
</dbReference>
<dbReference type="PANTHER" id="PTHR43237">
    <property type="entry name" value="NADP-DEPENDENT MALIC ENZYME"/>
    <property type="match status" value="1"/>
</dbReference>
<dbReference type="InterPro" id="IPR045213">
    <property type="entry name" value="Malic_NAD-bd_bact_type"/>
</dbReference>
<evidence type="ECO:0000256" key="8">
    <source>
        <dbReference type="PIRSR" id="PIRSR036684-1"/>
    </source>
</evidence>
<dbReference type="SUPFAM" id="SSF53659">
    <property type="entry name" value="Isocitrate/Isopropylmalate dehydrogenase-like"/>
    <property type="match status" value="1"/>
</dbReference>
<comment type="similarity">
    <text evidence="4">In the C-terminal section; belongs to the phosphate acetyltransferase and butyryltransferase family.</text>
</comment>
<dbReference type="FunFam" id="3.40.50.10380:FF:000003">
    <property type="entry name" value="NADP-dependent malic enzyme"/>
    <property type="match status" value="1"/>
</dbReference>
<dbReference type="EMBL" id="CP076361">
    <property type="protein sequence ID" value="QWK89890.1"/>
    <property type="molecule type" value="Genomic_DNA"/>
</dbReference>
<dbReference type="KEGG" id="gfu:KM031_13775"/>
<dbReference type="PANTHER" id="PTHR43237:SF4">
    <property type="entry name" value="NADP-DEPENDENT MALIC ENZYME"/>
    <property type="match status" value="1"/>
</dbReference>
<keyword evidence="6" id="KW-0560">Oxidoreductase</keyword>
<evidence type="ECO:0000256" key="9">
    <source>
        <dbReference type="PIRSR" id="PIRSR036684-2"/>
    </source>
</evidence>
<feature type="domain" description="Malic enzyme NAD-binding" evidence="11">
    <location>
        <begin position="167"/>
        <end position="404"/>
    </location>
</feature>
<evidence type="ECO:0000256" key="1">
    <source>
        <dbReference type="ARBA" id="ARBA00001936"/>
    </source>
</evidence>
<comment type="cofactor">
    <cofactor evidence="2">
        <name>Mg(2+)</name>
        <dbReference type="ChEBI" id="CHEBI:18420"/>
    </cofactor>
</comment>
<dbReference type="SUPFAM" id="SSF51735">
    <property type="entry name" value="NAD(P)-binding Rossmann-fold domains"/>
    <property type="match status" value="1"/>
</dbReference>
<keyword evidence="14" id="KW-1185">Reference proteome</keyword>
<feature type="binding site" evidence="10">
    <location>
        <position position="166"/>
    </location>
    <ligand>
        <name>a divalent metal cation</name>
        <dbReference type="ChEBI" id="CHEBI:60240"/>
    </ligand>
</feature>
<keyword evidence="7" id="KW-0511">Multifunctional enzyme</keyword>
<dbReference type="SUPFAM" id="SSF53223">
    <property type="entry name" value="Aminoacid dehydrogenase-like, N-terminal domain"/>
    <property type="match status" value="1"/>
</dbReference>
<dbReference type="InterPro" id="IPR012188">
    <property type="entry name" value="ME_PTA"/>
</dbReference>
<protein>
    <submittedName>
        <fullName evidence="13">NADP-dependent malic enzyme</fullName>
    </submittedName>
</protein>
<dbReference type="PIRSF" id="PIRSF036684">
    <property type="entry name" value="ME_PTA"/>
    <property type="match status" value="1"/>
</dbReference>
<evidence type="ECO:0000256" key="2">
    <source>
        <dbReference type="ARBA" id="ARBA00001946"/>
    </source>
</evidence>
<keyword evidence="10" id="KW-0521">NADP</keyword>
<dbReference type="GO" id="GO:0051287">
    <property type="term" value="F:NAD binding"/>
    <property type="evidence" value="ECO:0007669"/>
    <property type="project" value="InterPro"/>
</dbReference>
<feature type="binding site" evidence="9">
    <location>
        <position position="140"/>
    </location>
    <ligand>
        <name>a divalent metal cation</name>
        <dbReference type="ChEBI" id="CHEBI:60240"/>
    </ligand>
</feature>
<dbReference type="InterPro" id="IPR036291">
    <property type="entry name" value="NAD(P)-bd_dom_sf"/>
</dbReference>
<evidence type="ECO:0000256" key="10">
    <source>
        <dbReference type="PIRSR" id="PIRSR036684-3"/>
    </source>
</evidence>
<comment type="cofactor">
    <cofactor evidence="1">
        <name>Mn(2+)</name>
        <dbReference type="ChEBI" id="CHEBI:29035"/>
    </cofactor>
</comment>
<evidence type="ECO:0000256" key="4">
    <source>
        <dbReference type="ARBA" id="ARBA00008756"/>
    </source>
</evidence>
<dbReference type="InterPro" id="IPR012301">
    <property type="entry name" value="Malic_N_dom"/>
</dbReference>
<dbReference type="GO" id="GO:0004470">
    <property type="term" value="F:malic enzyme activity"/>
    <property type="evidence" value="ECO:0007669"/>
    <property type="project" value="InterPro"/>
</dbReference>
<organism evidence="13 14">
    <name type="scientific">Gemmobacter fulvus</name>
    <dbReference type="NCBI Taxonomy" id="2840474"/>
    <lineage>
        <taxon>Bacteria</taxon>
        <taxon>Pseudomonadati</taxon>
        <taxon>Pseudomonadota</taxon>
        <taxon>Alphaproteobacteria</taxon>
        <taxon>Rhodobacterales</taxon>
        <taxon>Paracoccaceae</taxon>
        <taxon>Gemmobacter</taxon>
    </lineage>
</organism>
<feature type="binding site" evidence="9">
    <location>
        <position position="141"/>
    </location>
    <ligand>
        <name>a divalent metal cation</name>
        <dbReference type="ChEBI" id="CHEBI:60240"/>
    </ligand>
</feature>
<gene>
    <name evidence="13" type="ORF">KM031_13775</name>
</gene>
<dbReference type="GO" id="GO:0016616">
    <property type="term" value="F:oxidoreductase activity, acting on the CH-OH group of donors, NAD or NADP as acceptor"/>
    <property type="evidence" value="ECO:0007669"/>
    <property type="project" value="InterPro"/>
</dbReference>
<dbReference type="GO" id="GO:0046872">
    <property type="term" value="F:metal ion binding"/>
    <property type="evidence" value="ECO:0007669"/>
    <property type="project" value="UniProtKB-KW"/>
</dbReference>
<dbReference type="Gene3D" id="3.40.50.10750">
    <property type="entry name" value="Isocitrate/Isopropylmalate dehydrogenase-like"/>
    <property type="match status" value="1"/>
</dbReference>
<dbReference type="Proteomes" id="UP000679352">
    <property type="component" value="Chromosome"/>
</dbReference>
<feature type="domain" description="Malic enzyme N-terminal" evidence="12">
    <location>
        <begin position="22"/>
        <end position="155"/>
    </location>
</feature>
<accession>A0A975P4V4</accession>
<evidence type="ECO:0000259" key="11">
    <source>
        <dbReference type="SMART" id="SM00919"/>
    </source>
</evidence>
<keyword evidence="5 9" id="KW-0479">Metal-binding</keyword>
<feature type="binding site" evidence="10">
    <location>
        <position position="291"/>
    </location>
    <ligand>
        <name>a divalent metal cation</name>
        <dbReference type="ChEBI" id="CHEBI:60240"/>
    </ligand>
</feature>
<evidence type="ECO:0000256" key="3">
    <source>
        <dbReference type="ARBA" id="ARBA00007686"/>
    </source>
</evidence>
<sequence>MEEARQDNARQAALDYHEFPKPGKLEIRATKPLANGRDLSRAYSPGVAEACLEIKADPATASRYTARGNLVAVVTNGTAVLGLGNIGALASKPVMEGKAVLFKKFANIDCFDIELNEPDPHKLADIVCALEPTFGAINLEDIKAPDCFIVEKLCRERMNIPVFHDDQHGTAIVVGAAATNALHVAGKRFEDIKIVSTGGGAAGIACLNMLLKLGVKRENVWLCDIHGLVYEGRAEDMNPQKAAYAQASDKRSLSDVIDGADLFLGLSGPGVLTPEMVSRMAPAPIIFALANPTPEILPDAVRSVAPDAIIATGRSDFPNQVNNVLCFPFIFRGALDVGATQINDAMQLACIDGIAALARATTSAEAAAAYKGEQLTFGPDYLIPKPFDPRLIGVVASAVAKAAMETGVATRAIEDLAAYREKLNGSVFKSALIMRPVFEAARQVTRRIIFAEGEDERVLRAANAMLEETTDKPILIGRPDVIATRCERAGLPIRPERDFEIVNPESDRRYRDYWSSYHELMARRGVSPDIARAVLRTNTTAIAAIAVHRGDADSMICGTFGQYLWHLNYISQVLGRDGLSPHGALSLMILEDGPLFIADTQVNPVPTPEQIALTILGAARHAKRFGVTPKVALCSHSNFGNLETDSGRRMRAALEILDSTPRDFIYEGEMSVDAALDTELRARMFPESRLQGAANILVFAYTDAANAARNMLKMKAGGLEVGPILMGMGNRAHIVTPSITARGLLNISALAGTPVAHYG</sequence>
<dbReference type="InterPro" id="IPR051674">
    <property type="entry name" value="Malate_Decarboxylase"/>
</dbReference>
<dbReference type="GO" id="GO:0016746">
    <property type="term" value="F:acyltransferase activity"/>
    <property type="evidence" value="ECO:0007669"/>
    <property type="project" value="InterPro"/>
</dbReference>
<proteinExistence type="inferred from homology"/>
<dbReference type="CDD" id="cd05311">
    <property type="entry name" value="NAD_bind_2_malic_enz"/>
    <property type="match status" value="1"/>
</dbReference>
<dbReference type="Pfam" id="PF01515">
    <property type="entry name" value="PTA_PTB"/>
    <property type="match status" value="1"/>
</dbReference>
<dbReference type="SMART" id="SM00919">
    <property type="entry name" value="Malic_M"/>
    <property type="match status" value="1"/>
</dbReference>
<feature type="binding site" evidence="10">
    <location>
        <begin position="80"/>
        <end position="87"/>
    </location>
    <ligand>
        <name>NADP(+)</name>
        <dbReference type="ChEBI" id="CHEBI:58349"/>
    </ligand>
</feature>
<dbReference type="GO" id="GO:0006108">
    <property type="term" value="P:malate metabolic process"/>
    <property type="evidence" value="ECO:0007669"/>
    <property type="project" value="InterPro"/>
</dbReference>
<evidence type="ECO:0000259" key="12">
    <source>
        <dbReference type="SMART" id="SM01274"/>
    </source>
</evidence>
<dbReference type="Gene3D" id="3.40.50.10380">
    <property type="entry name" value="Malic enzyme, N-terminal domain"/>
    <property type="match status" value="1"/>
</dbReference>
<evidence type="ECO:0000256" key="6">
    <source>
        <dbReference type="ARBA" id="ARBA00023002"/>
    </source>
</evidence>
<dbReference type="Pfam" id="PF00390">
    <property type="entry name" value="malic"/>
    <property type="match status" value="1"/>
</dbReference>
<dbReference type="InterPro" id="IPR042112">
    <property type="entry name" value="P_AcTrfase_dom2"/>
</dbReference>
<dbReference type="RefSeq" id="WP_215506947.1">
    <property type="nucleotide sequence ID" value="NZ_CP076361.1"/>
</dbReference>
<evidence type="ECO:0000256" key="5">
    <source>
        <dbReference type="ARBA" id="ARBA00022723"/>
    </source>
</evidence>
<dbReference type="FunFam" id="3.40.50.720:FF:000095">
    <property type="entry name" value="NADP-dependent malic enzyme"/>
    <property type="match status" value="1"/>
</dbReference>
<comment type="similarity">
    <text evidence="3">In the N-terminal section; belongs to the malic enzymes family.</text>
</comment>
<dbReference type="InterPro" id="IPR002505">
    <property type="entry name" value="PTA_PTB"/>
</dbReference>
<dbReference type="AlphaFoldDB" id="A0A975P4V4"/>
<feature type="active site" description="Proton acceptor" evidence="8">
    <location>
        <position position="98"/>
    </location>
</feature>
<name>A0A975P4V4_9RHOB</name>
<dbReference type="Pfam" id="PF03949">
    <property type="entry name" value="Malic_M"/>
    <property type="match status" value="1"/>
</dbReference>
<evidence type="ECO:0000313" key="14">
    <source>
        <dbReference type="Proteomes" id="UP000679352"/>
    </source>
</evidence>
<dbReference type="InterPro" id="IPR046346">
    <property type="entry name" value="Aminoacid_DH-like_N_sf"/>
</dbReference>
<dbReference type="Gene3D" id="3.40.50.720">
    <property type="entry name" value="NAD(P)-binding Rossmann-like Domain"/>
    <property type="match status" value="1"/>
</dbReference>
<dbReference type="InterPro" id="IPR037062">
    <property type="entry name" value="Malic_N_dom_sf"/>
</dbReference>
<evidence type="ECO:0000256" key="7">
    <source>
        <dbReference type="ARBA" id="ARBA00023268"/>
    </source>
</evidence>
<dbReference type="InterPro" id="IPR012302">
    <property type="entry name" value="Malic_NAD-bd"/>
</dbReference>
<dbReference type="SMART" id="SM01274">
    <property type="entry name" value="malic"/>
    <property type="match status" value="1"/>
</dbReference>
<evidence type="ECO:0000313" key="13">
    <source>
        <dbReference type="EMBL" id="QWK89890.1"/>
    </source>
</evidence>